<name>A0ABS0YQN7_9BACT</name>
<evidence type="ECO:0000256" key="4">
    <source>
        <dbReference type="ARBA" id="ARBA00022989"/>
    </source>
</evidence>
<dbReference type="RefSeq" id="WP_199394740.1">
    <property type="nucleotide sequence ID" value="NZ_JAEMHK010000005.1"/>
</dbReference>
<evidence type="ECO:0000256" key="7">
    <source>
        <dbReference type="SAM" id="Coils"/>
    </source>
</evidence>
<evidence type="ECO:0000313" key="10">
    <source>
        <dbReference type="Proteomes" id="UP000641025"/>
    </source>
</evidence>
<dbReference type="Pfam" id="PF04977">
    <property type="entry name" value="DivIC"/>
    <property type="match status" value="1"/>
</dbReference>
<comment type="caution">
    <text evidence="9">The sequence shown here is derived from an EMBL/GenBank/DDBJ whole genome shotgun (WGS) entry which is preliminary data.</text>
</comment>
<dbReference type="Proteomes" id="UP000641025">
    <property type="component" value="Unassembled WGS sequence"/>
</dbReference>
<sequence length="140" mass="15198">MQKRFFLVPAAVIIFILCFTVFGDRGLLRINHLHRDLDETQKRLNELKEENDQLKREIAALQSDRRYLESIARRDFGLVRGNEVIYQFTPGAGKPAAANTEAEAGAQGAGTAAPTTQGGATAPAAARPAQPVRPAARSGK</sequence>
<dbReference type="Gene3D" id="1.20.5.170">
    <property type="match status" value="1"/>
</dbReference>
<keyword evidence="5" id="KW-0472">Membrane</keyword>
<reference evidence="9 10" key="1">
    <citation type="submission" date="2020-12" db="EMBL/GenBank/DDBJ databases">
        <title>Geomonas sp. Red259, isolated from paddy soil.</title>
        <authorList>
            <person name="Xu Z."/>
            <person name="Zhang Z."/>
            <person name="Masuda Y."/>
            <person name="Itoh H."/>
            <person name="Senoo K."/>
        </authorList>
    </citation>
    <scope>NUCLEOTIDE SEQUENCE [LARGE SCALE GENOMIC DNA]</scope>
    <source>
        <strain evidence="9 10">Red259</strain>
    </source>
</reference>
<keyword evidence="6" id="KW-0131">Cell cycle</keyword>
<evidence type="ECO:0000256" key="6">
    <source>
        <dbReference type="ARBA" id="ARBA00023306"/>
    </source>
</evidence>
<dbReference type="InterPro" id="IPR007060">
    <property type="entry name" value="FtsL/DivIC"/>
</dbReference>
<evidence type="ECO:0000256" key="1">
    <source>
        <dbReference type="ARBA" id="ARBA00022475"/>
    </source>
</evidence>
<gene>
    <name evidence="9" type="ORF">JFN90_08795</name>
</gene>
<protein>
    <submittedName>
        <fullName evidence="9">Septum formation initiator family protein</fullName>
    </submittedName>
</protein>
<dbReference type="InterPro" id="IPR023081">
    <property type="entry name" value="Cell_div_FtsB"/>
</dbReference>
<keyword evidence="10" id="KW-1185">Reference proteome</keyword>
<evidence type="ECO:0000256" key="3">
    <source>
        <dbReference type="ARBA" id="ARBA00022692"/>
    </source>
</evidence>
<keyword evidence="4" id="KW-1133">Transmembrane helix</keyword>
<evidence type="ECO:0000256" key="5">
    <source>
        <dbReference type="ARBA" id="ARBA00023136"/>
    </source>
</evidence>
<accession>A0ABS0YQN7</accession>
<feature type="region of interest" description="Disordered" evidence="8">
    <location>
        <begin position="92"/>
        <end position="140"/>
    </location>
</feature>
<keyword evidence="1" id="KW-1003">Cell membrane</keyword>
<keyword evidence="2" id="KW-0132">Cell division</keyword>
<keyword evidence="3" id="KW-0812">Transmembrane</keyword>
<dbReference type="EMBL" id="JAEMHK010000005">
    <property type="protein sequence ID" value="MBJ6800230.1"/>
    <property type="molecule type" value="Genomic_DNA"/>
</dbReference>
<organism evidence="9 10">
    <name type="scientific">Geomonas propionica</name>
    <dbReference type="NCBI Taxonomy" id="2798582"/>
    <lineage>
        <taxon>Bacteria</taxon>
        <taxon>Pseudomonadati</taxon>
        <taxon>Thermodesulfobacteriota</taxon>
        <taxon>Desulfuromonadia</taxon>
        <taxon>Geobacterales</taxon>
        <taxon>Geobacteraceae</taxon>
        <taxon>Geomonas</taxon>
    </lineage>
</organism>
<evidence type="ECO:0000313" key="9">
    <source>
        <dbReference type="EMBL" id="MBJ6800230.1"/>
    </source>
</evidence>
<proteinExistence type="predicted"/>
<feature type="coiled-coil region" evidence="7">
    <location>
        <begin position="30"/>
        <end position="71"/>
    </location>
</feature>
<evidence type="ECO:0000256" key="2">
    <source>
        <dbReference type="ARBA" id="ARBA00022618"/>
    </source>
</evidence>
<keyword evidence="7" id="KW-0175">Coiled coil</keyword>
<dbReference type="PANTHER" id="PTHR37485:SF1">
    <property type="entry name" value="CELL DIVISION PROTEIN FTSB"/>
    <property type="match status" value="1"/>
</dbReference>
<dbReference type="PANTHER" id="PTHR37485">
    <property type="entry name" value="CELL DIVISION PROTEIN FTSB"/>
    <property type="match status" value="1"/>
</dbReference>
<evidence type="ECO:0000256" key="8">
    <source>
        <dbReference type="SAM" id="MobiDB-lite"/>
    </source>
</evidence>